<evidence type="ECO:0000256" key="1">
    <source>
        <dbReference type="SAM" id="Phobius"/>
    </source>
</evidence>
<dbReference type="RefSeq" id="WP_183214546.1">
    <property type="nucleotide sequence ID" value="NZ_JACHOR010000006.1"/>
</dbReference>
<proteinExistence type="predicted"/>
<gene>
    <name evidence="2" type="ORF">GGR13_003184</name>
</gene>
<feature type="transmembrane region" description="Helical" evidence="1">
    <location>
        <begin position="41"/>
        <end position="61"/>
    </location>
</feature>
<reference evidence="2 3" key="1">
    <citation type="submission" date="2020-08" db="EMBL/GenBank/DDBJ databases">
        <title>Genomic Encyclopedia of Type Strains, Phase IV (KMG-IV): sequencing the most valuable type-strain genomes for metagenomic binning, comparative biology and taxonomic classification.</title>
        <authorList>
            <person name="Goeker M."/>
        </authorList>
    </citation>
    <scope>NUCLEOTIDE SEQUENCE [LARGE SCALE GENOMIC DNA]</scope>
    <source>
        <strain evidence="2 3">DSM 4737</strain>
    </source>
</reference>
<evidence type="ECO:0000313" key="2">
    <source>
        <dbReference type="EMBL" id="MBB5747556.1"/>
    </source>
</evidence>
<accession>A0A7W9CL55</accession>
<dbReference type="EMBL" id="JACHOR010000006">
    <property type="protein sequence ID" value="MBB5747556.1"/>
    <property type="molecule type" value="Genomic_DNA"/>
</dbReference>
<feature type="transmembrane region" description="Helical" evidence="1">
    <location>
        <begin position="93"/>
        <end position="113"/>
    </location>
</feature>
<evidence type="ECO:0008006" key="4">
    <source>
        <dbReference type="Google" id="ProtNLM"/>
    </source>
</evidence>
<name>A0A7W9CL55_9CAUL</name>
<keyword evidence="1" id="KW-0812">Transmembrane</keyword>
<protein>
    <recommendedName>
        <fullName evidence="4">DUF2784 domain-containing protein</fullName>
    </recommendedName>
</protein>
<dbReference type="AlphaFoldDB" id="A0A7W9CL55"/>
<organism evidence="2 3">
    <name type="scientific">Brevundimonas variabilis</name>
    <dbReference type="NCBI Taxonomy" id="74312"/>
    <lineage>
        <taxon>Bacteria</taxon>
        <taxon>Pseudomonadati</taxon>
        <taxon>Pseudomonadota</taxon>
        <taxon>Alphaproteobacteria</taxon>
        <taxon>Caulobacterales</taxon>
        <taxon>Caulobacteraceae</taxon>
        <taxon>Brevundimonas</taxon>
    </lineage>
</organism>
<keyword evidence="1" id="KW-1133">Transmembrane helix</keyword>
<evidence type="ECO:0000313" key="3">
    <source>
        <dbReference type="Proteomes" id="UP000545037"/>
    </source>
</evidence>
<dbReference type="Proteomes" id="UP000545037">
    <property type="component" value="Unassembled WGS sequence"/>
</dbReference>
<sequence length="121" mass="12814">MTEHPLALSAARGLHTLIYGVMAVATVGLLYVGITGRFLPSLWVFVPLLSVEIVVFAASGLKCPLTGLVDRYAGAGVHMADTYLPETLTRHTLAIFGPILPVAFMLLAARWAGLITQGPGQ</sequence>
<keyword evidence="1" id="KW-0472">Membrane</keyword>
<feature type="transmembrane region" description="Helical" evidence="1">
    <location>
        <begin position="16"/>
        <end position="34"/>
    </location>
</feature>
<comment type="caution">
    <text evidence="2">The sequence shown here is derived from an EMBL/GenBank/DDBJ whole genome shotgun (WGS) entry which is preliminary data.</text>
</comment>
<keyword evidence="3" id="KW-1185">Reference proteome</keyword>